<dbReference type="AlphaFoldDB" id="A0A919T703"/>
<sequence length="208" mass="21858">MILMTTAGKVGAEAARSLAQHETPARVLVRDPRKAAAPAQAGVDVVIGDLDDRDTVDAAMRDVSAVILVSPAIPAQEITVIDSAVAAGVSHVVKVTSKVSSDSPSPAGHAGKTYWPTGPASLSYAEAAEELSAVLGRPITFRSLTFEEQKQDMVDAGVPERIAEMNAQAIRLFAEGDSDWVTDDVPAILGRPAGTFRQFVVDHVAAFR</sequence>
<accession>A0A919T703</accession>
<proteinExistence type="predicted"/>
<keyword evidence="3" id="KW-1185">Reference proteome</keyword>
<dbReference type="Pfam" id="PF13460">
    <property type="entry name" value="NAD_binding_10"/>
    <property type="match status" value="1"/>
</dbReference>
<reference evidence="2 3" key="1">
    <citation type="submission" date="2021-03" db="EMBL/GenBank/DDBJ databases">
        <title>Whole genome shotgun sequence of Actinoplanes toevensis NBRC 105298.</title>
        <authorList>
            <person name="Komaki H."/>
            <person name="Tamura T."/>
        </authorList>
    </citation>
    <scope>NUCLEOTIDE SEQUENCE [LARGE SCALE GENOMIC DNA]</scope>
    <source>
        <strain evidence="2 3">NBRC 105298</strain>
    </source>
</reference>
<evidence type="ECO:0000313" key="3">
    <source>
        <dbReference type="Proteomes" id="UP000677082"/>
    </source>
</evidence>
<dbReference type="PANTHER" id="PTHR43162:SF1">
    <property type="entry name" value="PRESTALK A DIFFERENTIATION PROTEIN A"/>
    <property type="match status" value="1"/>
</dbReference>
<name>A0A919T703_9ACTN</name>
<evidence type="ECO:0000313" key="2">
    <source>
        <dbReference type="EMBL" id="GIM89857.1"/>
    </source>
</evidence>
<dbReference type="EMBL" id="BOQN01000021">
    <property type="protein sequence ID" value="GIM89857.1"/>
    <property type="molecule type" value="Genomic_DNA"/>
</dbReference>
<dbReference type="InterPro" id="IPR051604">
    <property type="entry name" value="Ergot_Alk_Oxidoreductase"/>
</dbReference>
<evidence type="ECO:0000259" key="1">
    <source>
        <dbReference type="Pfam" id="PF13460"/>
    </source>
</evidence>
<dbReference type="InterPro" id="IPR016040">
    <property type="entry name" value="NAD(P)-bd_dom"/>
</dbReference>
<dbReference type="SUPFAM" id="SSF51735">
    <property type="entry name" value="NAD(P)-binding Rossmann-fold domains"/>
    <property type="match status" value="1"/>
</dbReference>
<protein>
    <recommendedName>
        <fullName evidence="1">NAD(P)-binding domain-containing protein</fullName>
    </recommendedName>
</protein>
<organism evidence="2 3">
    <name type="scientific">Paractinoplanes toevensis</name>
    <dbReference type="NCBI Taxonomy" id="571911"/>
    <lineage>
        <taxon>Bacteria</taxon>
        <taxon>Bacillati</taxon>
        <taxon>Actinomycetota</taxon>
        <taxon>Actinomycetes</taxon>
        <taxon>Micromonosporales</taxon>
        <taxon>Micromonosporaceae</taxon>
        <taxon>Paractinoplanes</taxon>
    </lineage>
</organism>
<dbReference type="InterPro" id="IPR036291">
    <property type="entry name" value="NAD(P)-bd_dom_sf"/>
</dbReference>
<gene>
    <name evidence="2" type="ORF">Ato02nite_016500</name>
</gene>
<feature type="domain" description="NAD(P)-binding" evidence="1">
    <location>
        <begin position="7"/>
        <end position="112"/>
    </location>
</feature>
<dbReference type="Proteomes" id="UP000677082">
    <property type="component" value="Unassembled WGS sequence"/>
</dbReference>
<dbReference type="Gene3D" id="3.40.50.720">
    <property type="entry name" value="NAD(P)-binding Rossmann-like Domain"/>
    <property type="match status" value="2"/>
</dbReference>
<dbReference type="PANTHER" id="PTHR43162">
    <property type="match status" value="1"/>
</dbReference>
<comment type="caution">
    <text evidence="2">The sequence shown here is derived from an EMBL/GenBank/DDBJ whole genome shotgun (WGS) entry which is preliminary data.</text>
</comment>